<evidence type="ECO:0000313" key="2">
    <source>
        <dbReference type="Proteomes" id="UP000679691"/>
    </source>
</evidence>
<sequence>MSLYNLKNAFHIQVGLPIWRIEIDEKKQLIAVESRQQDGSKPQLSVYTFQGEEICSPLQLPAKEWTLASIQGDYIVCKKFGSATPLAAGVLIYNFRTSEVPSSFLAHHYLEALEGAVKVRHQNFQTGFEEYVLLGENTLRRSLPTAIKPFVNKIVYPLHYQGKRPKFLAPYAAIEDLWISQVGDKYIWTYYQKNQELWDIKLLVSNKYEVFAEATIAEGLKLRVPTIYFQVEEQIFLLTDNKQEIVSYLV</sequence>
<evidence type="ECO:0008006" key="3">
    <source>
        <dbReference type="Google" id="ProtNLM"/>
    </source>
</evidence>
<protein>
    <recommendedName>
        <fullName evidence="3">DUF4905 domain-containing protein</fullName>
    </recommendedName>
</protein>
<dbReference type="RefSeq" id="WP_353547517.1">
    <property type="nucleotide sequence ID" value="NZ_JAGKSB010000012.1"/>
</dbReference>
<name>A0A8T4HA68_9SPHI</name>
<evidence type="ECO:0000313" key="1">
    <source>
        <dbReference type="EMBL" id="MBP3944010.1"/>
    </source>
</evidence>
<gene>
    <name evidence="1" type="ORF">J5U18_10635</name>
</gene>
<organism evidence="1 2">
    <name type="scientific">Rhinopithecimicrobium faecis</name>
    <dbReference type="NCBI Taxonomy" id="2820698"/>
    <lineage>
        <taxon>Bacteria</taxon>
        <taxon>Pseudomonadati</taxon>
        <taxon>Bacteroidota</taxon>
        <taxon>Sphingobacteriia</taxon>
        <taxon>Sphingobacteriales</taxon>
        <taxon>Sphingobacteriaceae</taxon>
        <taxon>Rhinopithecimicrobium</taxon>
    </lineage>
</organism>
<dbReference type="AlphaFoldDB" id="A0A8T4HA68"/>
<dbReference type="EMBL" id="JAGKSB010000012">
    <property type="protein sequence ID" value="MBP3944010.1"/>
    <property type="molecule type" value="Genomic_DNA"/>
</dbReference>
<dbReference type="Proteomes" id="UP000679691">
    <property type="component" value="Unassembled WGS sequence"/>
</dbReference>
<proteinExistence type="predicted"/>
<keyword evidence="2" id="KW-1185">Reference proteome</keyword>
<comment type="caution">
    <text evidence="1">The sequence shown here is derived from an EMBL/GenBank/DDBJ whole genome shotgun (WGS) entry which is preliminary data.</text>
</comment>
<accession>A0A8T4HA68</accession>
<reference evidence="1" key="1">
    <citation type="submission" date="2021-03" db="EMBL/GenBank/DDBJ databases">
        <authorList>
            <person name="Lu T."/>
            <person name="Wang Q."/>
            <person name="Han X."/>
        </authorList>
    </citation>
    <scope>NUCLEOTIDE SEQUENCE</scope>
    <source>
        <strain evidence="1">WQ 2009</strain>
    </source>
</reference>